<organism evidence="2 3">
    <name type="scientific">Nocardia tenerifensis</name>
    <dbReference type="NCBI Taxonomy" id="228006"/>
    <lineage>
        <taxon>Bacteria</taxon>
        <taxon>Bacillati</taxon>
        <taxon>Actinomycetota</taxon>
        <taxon>Actinomycetes</taxon>
        <taxon>Mycobacteriales</taxon>
        <taxon>Nocardiaceae</taxon>
        <taxon>Nocardia</taxon>
    </lineage>
</organism>
<proteinExistence type="predicted"/>
<name>A0A318KA77_9NOCA</name>
<dbReference type="Proteomes" id="UP000247569">
    <property type="component" value="Unassembled WGS sequence"/>
</dbReference>
<accession>A0A318KA77</accession>
<dbReference type="OrthoDB" id="4560597at2"/>
<feature type="region of interest" description="Disordered" evidence="1">
    <location>
        <begin position="1"/>
        <end position="79"/>
    </location>
</feature>
<evidence type="ECO:0000256" key="1">
    <source>
        <dbReference type="SAM" id="MobiDB-lite"/>
    </source>
</evidence>
<protein>
    <submittedName>
        <fullName evidence="2">Uncharacterized protein</fullName>
    </submittedName>
</protein>
<dbReference type="RefSeq" id="WP_040730700.1">
    <property type="nucleotide sequence ID" value="NZ_QJKF01000003.1"/>
</dbReference>
<reference evidence="2 3" key="1">
    <citation type="submission" date="2018-05" db="EMBL/GenBank/DDBJ databases">
        <title>Genomic Encyclopedia of Type Strains, Phase IV (KMG-IV): sequencing the most valuable type-strain genomes for metagenomic binning, comparative biology and taxonomic classification.</title>
        <authorList>
            <person name="Goeker M."/>
        </authorList>
    </citation>
    <scope>NUCLEOTIDE SEQUENCE [LARGE SCALE GENOMIC DNA]</scope>
    <source>
        <strain evidence="2 3">DSM 44704</strain>
    </source>
</reference>
<dbReference type="EMBL" id="QJKF01000003">
    <property type="protein sequence ID" value="PXX66896.1"/>
    <property type="molecule type" value="Genomic_DNA"/>
</dbReference>
<keyword evidence="3" id="KW-1185">Reference proteome</keyword>
<sequence>MAEYYKGRRVSTPEEEGFAPLSQEEKDAVDAMFDEFNAKRAAGPPEKRLHLSSRFGDDDFNNDDVPRNPDGSRKDRNPS</sequence>
<gene>
    <name evidence="2" type="ORF">DFR70_103651</name>
</gene>
<evidence type="ECO:0000313" key="3">
    <source>
        <dbReference type="Proteomes" id="UP000247569"/>
    </source>
</evidence>
<comment type="caution">
    <text evidence="2">The sequence shown here is derived from an EMBL/GenBank/DDBJ whole genome shotgun (WGS) entry which is preliminary data.</text>
</comment>
<feature type="compositionally biased region" description="Basic and acidic residues" evidence="1">
    <location>
        <begin position="64"/>
        <end position="79"/>
    </location>
</feature>
<evidence type="ECO:0000313" key="2">
    <source>
        <dbReference type="EMBL" id="PXX66896.1"/>
    </source>
</evidence>
<dbReference type="AlphaFoldDB" id="A0A318KA77"/>